<evidence type="ECO:0000313" key="3">
    <source>
        <dbReference type="Proteomes" id="UP000290657"/>
    </source>
</evidence>
<dbReference type="Gene3D" id="1.10.285.20">
    <property type="entry name" value="Uncharacterised protein PF01937, DUF89, domain 2"/>
    <property type="match status" value="1"/>
</dbReference>
<dbReference type="AlphaFoldDB" id="A0A4Q0XSG4"/>
<organism evidence="2 3">
    <name type="scientific">Candidatus Marinarcus aquaticus</name>
    <dbReference type="NCBI Taxonomy" id="2044504"/>
    <lineage>
        <taxon>Bacteria</taxon>
        <taxon>Pseudomonadati</taxon>
        <taxon>Campylobacterota</taxon>
        <taxon>Epsilonproteobacteria</taxon>
        <taxon>Campylobacterales</taxon>
        <taxon>Arcobacteraceae</taxon>
        <taxon>Candidatus Marinarcus</taxon>
    </lineage>
</organism>
<name>A0A4Q0XSG4_9BACT</name>
<dbReference type="InterPro" id="IPR014444">
    <property type="entry name" value="PH1575-like"/>
</dbReference>
<protein>
    <recommendedName>
        <fullName evidence="1">Damage-control phosphatase ARMT1-like metal-binding domain-containing protein</fullName>
    </recommendedName>
</protein>
<accession>A0A4Q0XSG4</accession>
<sequence length="291" mass="33057">MRFIKYMNITNDCVHCIVGQIDKAIDHLQLDEKEALEIQKEVEKRSKSFSFEHTPPYVARDVYEYLAQKTNCADPLESIKQASIENALTFVPFIEKKIRQEDDKLFTAIKASVAGNVIDFGAKEQFSLEQEINKVFHTNFAINDYAKLAKQIETKNNILILADNAGENVFDKILIKIITRMYPEKKITYATRGKPIINDITTKEAFQIGIDKFANVVSTGVDTPGLELQRATTTFRHMFEKADVIISKGMGNFECLESQKDKRVFFLFKVKCNVVANAISKNVGDIILKQG</sequence>
<dbReference type="Gene3D" id="3.40.50.10880">
    <property type="entry name" value="Uncharacterised protein PF01937, DUF89, domain 3"/>
    <property type="match status" value="1"/>
</dbReference>
<dbReference type="Pfam" id="PF01937">
    <property type="entry name" value="ARMT1-like_dom"/>
    <property type="match status" value="1"/>
</dbReference>
<keyword evidence="3" id="KW-1185">Reference proteome</keyword>
<dbReference type="Proteomes" id="UP000290657">
    <property type="component" value="Unassembled WGS sequence"/>
</dbReference>
<reference evidence="2 3" key="1">
    <citation type="submission" date="2017-10" db="EMBL/GenBank/DDBJ databases">
        <title>Genomics of the genus Arcobacter.</title>
        <authorList>
            <person name="Perez-Cataluna A."/>
            <person name="Figueras M.J."/>
        </authorList>
    </citation>
    <scope>NUCLEOTIDE SEQUENCE [LARGE SCALE GENOMIC DNA]</scope>
    <source>
        <strain evidence="2 3">CECT 8987</strain>
    </source>
</reference>
<dbReference type="OrthoDB" id="9796465at2"/>
<dbReference type="InterPro" id="IPR036075">
    <property type="entry name" value="ARMT-1-like_metal-bd_sf"/>
</dbReference>
<gene>
    <name evidence="2" type="ORF">CRV04_02655</name>
</gene>
<evidence type="ECO:0000259" key="1">
    <source>
        <dbReference type="Pfam" id="PF01937"/>
    </source>
</evidence>
<dbReference type="EMBL" id="PDKN01000002">
    <property type="protein sequence ID" value="RXJ59933.1"/>
    <property type="molecule type" value="Genomic_DNA"/>
</dbReference>
<feature type="domain" description="Damage-control phosphatase ARMT1-like metal-binding" evidence="1">
    <location>
        <begin position="10"/>
        <end position="285"/>
    </location>
</feature>
<dbReference type="InterPro" id="IPR002791">
    <property type="entry name" value="ARMT1-like_metal-bd"/>
</dbReference>
<proteinExistence type="predicted"/>
<dbReference type="PIRSF" id="PIRSF006593">
    <property type="entry name" value="UCP006593"/>
    <property type="match status" value="1"/>
</dbReference>
<dbReference type="SUPFAM" id="SSF111321">
    <property type="entry name" value="AF1104-like"/>
    <property type="match status" value="1"/>
</dbReference>
<comment type="caution">
    <text evidence="2">The sequence shown here is derived from an EMBL/GenBank/DDBJ whole genome shotgun (WGS) entry which is preliminary data.</text>
</comment>
<evidence type="ECO:0000313" key="2">
    <source>
        <dbReference type="EMBL" id="RXJ59933.1"/>
    </source>
</evidence>